<proteinExistence type="predicted"/>
<dbReference type="AlphaFoldDB" id="A0A8T1FFK9"/>
<dbReference type="EMBL" id="RCML01000648">
    <property type="protein sequence ID" value="KAG2971863.1"/>
    <property type="molecule type" value="Genomic_DNA"/>
</dbReference>
<sequence>MSELDSVLMLGTIPNLALTGLNLEVNEYWQLEKSKMVFGEVVSDENEERELERREQERAEQEEEKVVARKKKDLTDSTVSKPRVNTVPKELGMDTVEVKSVSSVTAEAKPIAVGAAMEAVESVIDKEKALVYETRTVMVSTTVNENGKTVVKAEEVEEPIIAENKETADVTTVSAAIATEEGENYDEYFDAISDEGDASFVLSEVSFEGEAEQVVENVEETPAASPITESVHTTTVDSANAVSKDASSSASRDPSGEASLLTRKYPIVRARPSTDVWIPPGAEVEDVSETVFASWTLEEDLEVSVEEPRVVKEGVALSATEEPCVT</sequence>
<evidence type="ECO:0000313" key="3">
    <source>
        <dbReference type="EMBL" id="KAG6953186.1"/>
    </source>
</evidence>
<dbReference type="Proteomes" id="UP000697107">
    <property type="component" value="Unassembled WGS sequence"/>
</dbReference>
<feature type="compositionally biased region" description="Basic and acidic residues" evidence="1">
    <location>
        <begin position="50"/>
        <end position="67"/>
    </location>
</feature>
<dbReference type="EMBL" id="JAENGZ010000848">
    <property type="protein sequence ID" value="KAG6953186.1"/>
    <property type="molecule type" value="Genomic_DNA"/>
</dbReference>
<name>A0A8T1FFK9_9STRA</name>
<dbReference type="VEuPathDB" id="FungiDB:PC110_g18235"/>
<protein>
    <submittedName>
        <fullName evidence="2">Uncharacterized protein</fullName>
    </submittedName>
</protein>
<reference evidence="3" key="2">
    <citation type="submission" date="2021-01" db="EMBL/GenBank/DDBJ databases">
        <title>Phytophthora aleatoria, a newly-described species from Pinus radiata is distinct from Phytophthora cactorum isolates based on comparative genomics.</title>
        <authorList>
            <person name="Mcdougal R."/>
            <person name="Panda P."/>
            <person name="Williams N."/>
            <person name="Studholme D.J."/>
        </authorList>
    </citation>
    <scope>NUCLEOTIDE SEQUENCE</scope>
    <source>
        <strain evidence="3">NZFS 3830</strain>
    </source>
</reference>
<organism evidence="2 4">
    <name type="scientific">Phytophthora cactorum</name>
    <dbReference type="NCBI Taxonomy" id="29920"/>
    <lineage>
        <taxon>Eukaryota</taxon>
        <taxon>Sar</taxon>
        <taxon>Stramenopiles</taxon>
        <taxon>Oomycota</taxon>
        <taxon>Peronosporomycetes</taxon>
        <taxon>Peronosporales</taxon>
        <taxon>Peronosporaceae</taxon>
        <taxon>Phytophthora</taxon>
    </lineage>
</organism>
<comment type="caution">
    <text evidence="2">The sequence shown here is derived from an EMBL/GenBank/DDBJ whole genome shotgun (WGS) entry which is preliminary data.</text>
</comment>
<evidence type="ECO:0000256" key="1">
    <source>
        <dbReference type="SAM" id="MobiDB-lite"/>
    </source>
</evidence>
<dbReference type="OrthoDB" id="10297807at2759"/>
<gene>
    <name evidence="3" type="ORF">JG687_00012531</name>
    <name evidence="2" type="ORF">PC118_g16033</name>
</gene>
<dbReference type="Proteomes" id="UP000688947">
    <property type="component" value="Unassembled WGS sequence"/>
</dbReference>
<reference evidence="2" key="1">
    <citation type="submission" date="2018-10" db="EMBL/GenBank/DDBJ databases">
        <title>Effector identification in a new, highly contiguous assembly of the strawberry crown rot pathogen Phytophthora cactorum.</title>
        <authorList>
            <person name="Armitage A.D."/>
            <person name="Nellist C.F."/>
            <person name="Bates H."/>
            <person name="Vickerstaff R.J."/>
            <person name="Harrison R.J."/>
        </authorList>
    </citation>
    <scope>NUCLEOTIDE SEQUENCE</scope>
    <source>
        <strain evidence="2">P415</strain>
    </source>
</reference>
<accession>A0A8T1FFK9</accession>
<feature type="region of interest" description="Disordered" evidence="1">
    <location>
        <begin position="42"/>
        <end position="88"/>
    </location>
</feature>
<evidence type="ECO:0000313" key="4">
    <source>
        <dbReference type="Proteomes" id="UP000697107"/>
    </source>
</evidence>
<evidence type="ECO:0000313" key="2">
    <source>
        <dbReference type="EMBL" id="KAG2971863.1"/>
    </source>
</evidence>